<dbReference type="Proteomes" id="UP000703269">
    <property type="component" value="Unassembled WGS sequence"/>
</dbReference>
<sequence>MSTQPDEEQPELIEAAIDTLTYKQLQYIAKQLPKVKANSAQDVMKAAILACYESGRVAQGELQHLIREARDEVKSEPRAQGQPRRQNRSSPAKLPNQGWPEQSFSKIPSPEVESFTIEELKEQFIKRMLPDLKCSLNVGGMTELREDDERDLRALLDLIFYRGNEHKRPEPVRPPVSAGASQGKRKREEDVPAAVKAEEDSPGRSRRKRAMVKKEGSS</sequence>
<keyword evidence="3" id="KW-1185">Reference proteome</keyword>
<gene>
    <name evidence="2" type="ORF">PsYK624_075450</name>
</gene>
<feature type="region of interest" description="Disordered" evidence="1">
    <location>
        <begin position="70"/>
        <end position="107"/>
    </location>
</feature>
<evidence type="ECO:0000313" key="3">
    <source>
        <dbReference type="Proteomes" id="UP000703269"/>
    </source>
</evidence>
<reference evidence="2 3" key="1">
    <citation type="submission" date="2021-08" db="EMBL/GenBank/DDBJ databases">
        <title>Draft Genome Sequence of Phanerochaete sordida strain YK-624.</title>
        <authorList>
            <person name="Mori T."/>
            <person name="Dohra H."/>
            <person name="Suzuki T."/>
            <person name="Kawagishi H."/>
            <person name="Hirai H."/>
        </authorList>
    </citation>
    <scope>NUCLEOTIDE SEQUENCE [LARGE SCALE GENOMIC DNA]</scope>
    <source>
        <strain evidence="2 3">YK-624</strain>
    </source>
</reference>
<name>A0A9P3GCK9_9APHY</name>
<organism evidence="2 3">
    <name type="scientific">Phanerochaete sordida</name>
    <dbReference type="NCBI Taxonomy" id="48140"/>
    <lineage>
        <taxon>Eukaryota</taxon>
        <taxon>Fungi</taxon>
        <taxon>Dikarya</taxon>
        <taxon>Basidiomycota</taxon>
        <taxon>Agaricomycotina</taxon>
        <taxon>Agaricomycetes</taxon>
        <taxon>Polyporales</taxon>
        <taxon>Phanerochaetaceae</taxon>
        <taxon>Phanerochaete</taxon>
    </lineage>
</organism>
<accession>A0A9P3GCK9</accession>
<dbReference type="AlphaFoldDB" id="A0A9P3GCK9"/>
<feature type="region of interest" description="Disordered" evidence="1">
    <location>
        <begin position="166"/>
        <end position="218"/>
    </location>
</feature>
<protein>
    <submittedName>
        <fullName evidence="2">Uncharacterized protein</fullName>
    </submittedName>
</protein>
<proteinExistence type="predicted"/>
<evidence type="ECO:0000313" key="2">
    <source>
        <dbReference type="EMBL" id="GJE91395.1"/>
    </source>
</evidence>
<feature type="compositionally biased region" description="Basic and acidic residues" evidence="1">
    <location>
        <begin position="186"/>
        <end position="203"/>
    </location>
</feature>
<comment type="caution">
    <text evidence="2">The sequence shown here is derived from an EMBL/GenBank/DDBJ whole genome shotgun (WGS) entry which is preliminary data.</text>
</comment>
<dbReference type="EMBL" id="BPQB01000021">
    <property type="protein sequence ID" value="GJE91395.1"/>
    <property type="molecule type" value="Genomic_DNA"/>
</dbReference>
<evidence type="ECO:0000256" key="1">
    <source>
        <dbReference type="SAM" id="MobiDB-lite"/>
    </source>
</evidence>